<dbReference type="Pfam" id="PF13426">
    <property type="entry name" value="PAS_9"/>
    <property type="match status" value="1"/>
</dbReference>
<dbReference type="KEGG" id="hsr:HSBAA_64790"/>
<reference evidence="2 3" key="1">
    <citation type="journal article" date="2019" name="Microbiol. Resour. Announc.">
        <title>Complete Genome Sequence of Halomonas sulfidaeris Strain Esulfide1 Isolated from a Metal Sulfide Rock at a Depth of 2,200 Meters, Obtained Using Nanopore Sequencing.</title>
        <authorList>
            <person name="Saito M."/>
            <person name="Nishigata A."/>
            <person name="Galipon J."/>
            <person name="Arakawa K."/>
        </authorList>
    </citation>
    <scope>NUCLEOTIDE SEQUENCE [LARGE SCALE GENOMIC DNA]</scope>
    <source>
        <strain evidence="2 3">ATCC BAA-803</strain>
    </source>
</reference>
<sequence length="63" mass="6989">MTSVLPHSRLDQFFLLSQDLFCCIDIEGTLLQVNPAFETLLGYPSEKLIGRACGVIVHPSIIQ</sequence>
<evidence type="ECO:0000313" key="3">
    <source>
        <dbReference type="Proteomes" id="UP000320231"/>
    </source>
</evidence>
<dbReference type="InterPro" id="IPR000014">
    <property type="entry name" value="PAS"/>
</dbReference>
<organism evidence="2 3">
    <name type="scientific">Vreelandella sulfidaeris</name>
    <dbReference type="NCBI Taxonomy" id="115553"/>
    <lineage>
        <taxon>Bacteria</taxon>
        <taxon>Pseudomonadati</taxon>
        <taxon>Pseudomonadota</taxon>
        <taxon>Gammaproteobacteria</taxon>
        <taxon>Oceanospirillales</taxon>
        <taxon>Halomonadaceae</taxon>
        <taxon>Vreelandella</taxon>
    </lineage>
</organism>
<evidence type="ECO:0000313" key="2">
    <source>
        <dbReference type="EMBL" id="BBI65173.1"/>
    </source>
</evidence>
<dbReference type="AlphaFoldDB" id="A0A455UID5"/>
<evidence type="ECO:0000259" key="1">
    <source>
        <dbReference type="PROSITE" id="PS50112"/>
    </source>
</evidence>
<dbReference type="Proteomes" id="UP000320231">
    <property type="component" value="Chromosome"/>
</dbReference>
<dbReference type="EMBL" id="AP019514">
    <property type="protein sequence ID" value="BBI65173.1"/>
    <property type="molecule type" value="Genomic_DNA"/>
</dbReference>
<dbReference type="PROSITE" id="PS50112">
    <property type="entry name" value="PAS"/>
    <property type="match status" value="1"/>
</dbReference>
<feature type="domain" description="PAS" evidence="1">
    <location>
        <begin position="24"/>
        <end position="63"/>
    </location>
</feature>
<accession>A0A455UID5</accession>
<name>A0A455UID5_9GAMM</name>
<gene>
    <name evidence="2" type="ORF">HSBAA_64790</name>
</gene>
<dbReference type="Gene3D" id="3.30.450.20">
    <property type="entry name" value="PAS domain"/>
    <property type="match status" value="1"/>
</dbReference>
<dbReference type="NCBIfam" id="TIGR00229">
    <property type="entry name" value="sensory_box"/>
    <property type="match status" value="1"/>
</dbReference>
<protein>
    <recommendedName>
        <fullName evidence="1">PAS domain-containing protein</fullName>
    </recommendedName>
</protein>
<proteinExistence type="predicted"/>
<dbReference type="CDD" id="cd00130">
    <property type="entry name" value="PAS"/>
    <property type="match status" value="1"/>
</dbReference>
<dbReference type="SUPFAM" id="SSF55785">
    <property type="entry name" value="PYP-like sensor domain (PAS domain)"/>
    <property type="match status" value="1"/>
</dbReference>
<dbReference type="InterPro" id="IPR035965">
    <property type="entry name" value="PAS-like_dom_sf"/>
</dbReference>